<proteinExistence type="predicted"/>
<evidence type="ECO:0000313" key="2">
    <source>
        <dbReference type="Proteomes" id="UP000502433"/>
    </source>
</evidence>
<name>A0A6H2C115_DOLFA</name>
<dbReference type="AlphaFoldDB" id="A0A6H2C115"/>
<reference evidence="1 2" key="1">
    <citation type="submission" date="2020-04" db="EMBL/GenBank/DDBJ databases">
        <title>Genome-Wide Identification of 5-Methylcytosine Sites in Bacterial Genomes By High-Throughput Sequencing of MspJI Restriction Fragments.</title>
        <authorList>
            <person name="Wu V."/>
        </authorList>
    </citation>
    <scope>NUCLEOTIDE SEQUENCE [LARGE SCALE GENOMIC DNA]</scope>
    <source>
        <strain evidence="1 2">CCAP 1403/13f</strain>
    </source>
</reference>
<reference evidence="1 2" key="2">
    <citation type="submission" date="2020-04" db="EMBL/GenBank/DDBJ databases">
        <authorList>
            <person name="Fomenkov A."/>
            <person name="Anton B.P."/>
            <person name="Roberts R.J."/>
        </authorList>
    </citation>
    <scope>NUCLEOTIDE SEQUENCE [LARGE SCALE GENOMIC DNA]</scope>
    <source>
        <strain evidence="1 2">CCAP 1403/13f</strain>
    </source>
</reference>
<protein>
    <submittedName>
        <fullName evidence="1">Uncharacterized protein</fullName>
    </submittedName>
</protein>
<evidence type="ECO:0000313" key="1">
    <source>
        <dbReference type="EMBL" id="QJB45123.1"/>
    </source>
</evidence>
<organism evidence="1 2">
    <name type="scientific">Dolichospermum flos-aquae CCAP 1403/13F</name>
    <dbReference type="NCBI Taxonomy" id="315271"/>
    <lineage>
        <taxon>Bacteria</taxon>
        <taxon>Bacillati</taxon>
        <taxon>Cyanobacteriota</taxon>
        <taxon>Cyanophyceae</taxon>
        <taxon>Nostocales</taxon>
        <taxon>Aphanizomenonaceae</taxon>
        <taxon>Dolichospermum</taxon>
    </lineage>
</organism>
<accession>A0A6H2C115</accession>
<sequence>MLDWGLKTKDSGKAQLRNIVNFSINVRVLAVLPDLWNKNYLLHTPIDFR</sequence>
<gene>
    <name evidence="1" type="ORF">HGD76_14005</name>
</gene>
<dbReference type="RefSeq" id="WP_168696153.1">
    <property type="nucleotide sequence ID" value="NZ_CP051206.1"/>
</dbReference>
<dbReference type="KEGG" id="dfs:HGD76_14005"/>
<dbReference type="EMBL" id="CP051206">
    <property type="protein sequence ID" value="QJB45123.1"/>
    <property type="molecule type" value="Genomic_DNA"/>
</dbReference>
<dbReference type="Proteomes" id="UP000502433">
    <property type="component" value="Chromosome"/>
</dbReference>